<dbReference type="Gene3D" id="2.160.20.10">
    <property type="entry name" value="Single-stranded right-handed beta-helix, Pectin lyase-like"/>
    <property type="match status" value="2"/>
</dbReference>
<dbReference type="OrthoDB" id="4186592at2759"/>
<keyword evidence="3" id="KW-1185">Reference proteome</keyword>
<evidence type="ECO:0000313" key="2">
    <source>
        <dbReference type="EMBL" id="OJD18751.1"/>
    </source>
</evidence>
<reference evidence="2 3" key="1">
    <citation type="submission" date="2015-08" db="EMBL/GenBank/DDBJ databases">
        <title>Emmonsia species relationships and genome sequence.</title>
        <authorList>
            <person name="Cuomo C.A."/>
            <person name="Schwartz I.S."/>
            <person name="Kenyon C."/>
            <person name="De Hoog G.S."/>
            <person name="Govender N.P."/>
            <person name="Botha A."/>
            <person name="Moreno L."/>
            <person name="De Vries M."/>
            <person name="Munoz J.F."/>
            <person name="Stielow J.B."/>
        </authorList>
    </citation>
    <scope>NUCLEOTIDE SEQUENCE [LARGE SCALE GENOMIC DNA]</scope>
    <source>
        <strain evidence="2 3">EI222</strain>
    </source>
</reference>
<dbReference type="InterPro" id="IPR011050">
    <property type="entry name" value="Pectin_lyase_fold/virulence"/>
</dbReference>
<dbReference type="STRING" id="1658174.A0A1J9QRE0"/>
<dbReference type="Pfam" id="PF12708">
    <property type="entry name" value="Pect-lyase_RHGA_epim"/>
    <property type="match status" value="1"/>
</dbReference>
<comment type="caution">
    <text evidence="2">The sequence shown here is derived from an EMBL/GenBank/DDBJ whole genome shotgun (WGS) entry which is preliminary data.</text>
</comment>
<dbReference type="VEuPathDB" id="FungiDB:ACJ73_08694"/>
<dbReference type="GO" id="GO:0004650">
    <property type="term" value="F:polygalacturonase activity"/>
    <property type="evidence" value="ECO:0007669"/>
    <property type="project" value="InterPro"/>
</dbReference>
<proteinExistence type="predicted"/>
<evidence type="ECO:0000259" key="1">
    <source>
        <dbReference type="Pfam" id="PF12708"/>
    </source>
</evidence>
<dbReference type="AlphaFoldDB" id="A0A1J9QRE0"/>
<dbReference type="Proteomes" id="UP000242791">
    <property type="component" value="Unassembled WGS sequence"/>
</dbReference>
<evidence type="ECO:0000313" key="3">
    <source>
        <dbReference type="Proteomes" id="UP000242791"/>
    </source>
</evidence>
<accession>A0A1J9QRE0</accession>
<dbReference type="SUPFAM" id="SSF51126">
    <property type="entry name" value="Pectin lyase-like"/>
    <property type="match status" value="1"/>
</dbReference>
<protein>
    <recommendedName>
        <fullName evidence="1">Rhamnogalacturonase A/B/Epimerase-like pectate lyase domain-containing protein</fullName>
    </recommendedName>
</protein>
<dbReference type="InterPro" id="IPR012334">
    <property type="entry name" value="Pectin_lyas_fold"/>
</dbReference>
<name>A0A1J9QRE0_9EURO</name>
<gene>
    <name evidence="2" type="ORF">ACJ73_08694</name>
</gene>
<dbReference type="PANTHER" id="PTHR33928">
    <property type="entry name" value="POLYGALACTURONASE QRT3"/>
    <property type="match status" value="1"/>
</dbReference>
<organism evidence="2 3">
    <name type="scientific">Blastomyces percursus</name>
    <dbReference type="NCBI Taxonomy" id="1658174"/>
    <lineage>
        <taxon>Eukaryota</taxon>
        <taxon>Fungi</taxon>
        <taxon>Dikarya</taxon>
        <taxon>Ascomycota</taxon>
        <taxon>Pezizomycotina</taxon>
        <taxon>Eurotiomycetes</taxon>
        <taxon>Eurotiomycetidae</taxon>
        <taxon>Onygenales</taxon>
        <taxon>Ajellomycetaceae</taxon>
        <taxon>Blastomyces</taxon>
    </lineage>
</organism>
<dbReference type="InterPro" id="IPR039279">
    <property type="entry name" value="QRT3-like"/>
</dbReference>
<sequence length="345" mass="37428">MNLKFNACLAAVQMIWDWGFNWQRIEIDGGAIAFNISGREGNTGQGIGSVSIIDSKISNCPIAILTNSRDDGVNGPPNVVIDNSEMDNVETTVKSENGDIILDGTDHIDLWAIGRRYKGYKGTYTSGEVEAPSKGKRLLDKDGKLFYRPRPQYEDLGVDQFLIATENGCKNDGTGDNTGAINAFLEKVNKEGKIAYVPAGIYRVGGTVLIPTGSRVQGSSWSQIQGAGFYFNDLHNPRVVAQVGKKGDVGDMEIVDMMFTVQGATSGAIVLEWNHGMQSFYLRTLQLLWDSHVRVGGALGKDLDIETCPKFEFSDACICASLLFHVTHGPGCSLASGSKFDSLRV</sequence>
<feature type="domain" description="Rhamnogalacturonase A/B/Epimerase-like pectate lyase" evidence="1">
    <location>
        <begin position="165"/>
        <end position="228"/>
    </location>
</feature>
<dbReference type="PANTHER" id="PTHR33928:SF2">
    <property type="entry name" value="PECTATE LYASE SUPERFAMILY PROTEIN DOMAIN-CONTAINING PROTEIN-RELATED"/>
    <property type="match status" value="1"/>
</dbReference>
<dbReference type="EMBL" id="LGTZ01002140">
    <property type="protein sequence ID" value="OJD18751.1"/>
    <property type="molecule type" value="Genomic_DNA"/>
</dbReference>
<dbReference type="InterPro" id="IPR024535">
    <property type="entry name" value="RHGA/B-epi-like_pectate_lyase"/>
</dbReference>